<sequence length="129" mass="14229">MSTDPYPYPVDGDNHKYAWMFFNITNAPRFDLDTANIVCAHLEKLGVDLTPEATHDSEIIYDALGGVGAPWENGIWQEASKPRMEFTTTVPDVDVTAMTEAQRAELKLALDMADIADASSANPHRKSDS</sequence>
<evidence type="ECO:0000313" key="2">
    <source>
        <dbReference type="Proteomes" id="UP000241216"/>
    </source>
</evidence>
<dbReference type="Pfam" id="PF10910">
    <property type="entry name" value="Phage_gene29"/>
    <property type="match status" value="1"/>
</dbReference>
<protein>
    <submittedName>
        <fullName evidence="1">Uncharacterized protein</fullName>
    </submittedName>
</protein>
<evidence type="ECO:0000313" key="1">
    <source>
        <dbReference type="EMBL" id="ATW62935.1"/>
    </source>
</evidence>
<gene>
    <name evidence="1" type="ORF">phi674_gp17</name>
</gene>
<organism evidence="1 2">
    <name type="scientific">Corynebacterium phage phi674</name>
    <dbReference type="NCBI Taxonomy" id="2052822"/>
    <lineage>
        <taxon>Viruses</taxon>
        <taxon>Duplodnaviria</taxon>
        <taxon>Heunggongvirae</taxon>
        <taxon>Uroviricota</taxon>
        <taxon>Caudoviricetes</taxon>
        <taxon>Ikedavirus</taxon>
        <taxon>Ikedavirus phi674</taxon>
    </lineage>
</organism>
<dbReference type="OrthoDB" id="31275at10239"/>
<reference evidence="2" key="1">
    <citation type="submission" date="2017-10" db="EMBL/GenBank/DDBJ databases">
        <title>Complete nucleotide sequences and annotations of phi673 and phi674, two new lytic phages of Corynebacterium glutamicum ATCC 13032.</title>
        <authorList>
            <person name="Yomantas Y.A.V."/>
            <person name="Abalakina E.G."/>
            <person name="Lobanova J.S."/>
            <person name="Mamontov V.T.A."/>
            <person name="Stoynova N.V."/>
            <person name="Mashko S.V."/>
        </authorList>
    </citation>
    <scope>NUCLEOTIDE SEQUENCE [LARGE SCALE GENOMIC DNA]</scope>
</reference>
<dbReference type="EMBL" id="MG324354">
    <property type="protein sequence ID" value="ATW62935.1"/>
    <property type="molecule type" value="Genomic_DNA"/>
</dbReference>
<dbReference type="Proteomes" id="UP000241216">
    <property type="component" value="Segment"/>
</dbReference>
<accession>A0A2H4PJ63</accession>
<proteinExistence type="predicted"/>
<keyword evidence="2" id="KW-1185">Reference proteome</keyword>
<name>A0A2H4PJ63_9CAUD</name>
<dbReference type="InterPro" id="IPR021226">
    <property type="entry name" value="Phage_gene29"/>
</dbReference>